<feature type="non-terminal residue" evidence="2">
    <location>
        <position position="1"/>
    </location>
</feature>
<evidence type="ECO:0000313" key="3">
    <source>
        <dbReference type="Proteomes" id="UP000035740"/>
    </source>
</evidence>
<dbReference type="AlphaFoldDB" id="A0A0J8DSH3"/>
<keyword evidence="1" id="KW-0472">Membrane</keyword>
<feature type="transmembrane region" description="Helical" evidence="1">
    <location>
        <begin position="27"/>
        <end position="48"/>
    </location>
</feature>
<evidence type="ECO:0000313" key="2">
    <source>
        <dbReference type="EMBL" id="KMS93685.1"/>
    </source>
</evidence>
<dbReference type="EMBL" id="KQ100037">
    <property type="protein sequence ID" value="KMS93685.1"/>
    <property type="molecule type" value="Genomic_DNA"/>
</dbReference>
<name>A0A0J8DSH3_BETVV</name>
<sequence>AGLLSVAVYVSYNMRLVVDAFEIKNELITMGGTLLIGAFPFWFIAVLFPSLEQTRCFIIMSGCHCMNPYHGADLMLSQAAIIGESVRPSCYSCQPGKTSYDALQRYETELRHVDADGGCRVDLDSKRRRLSGFARARSRRRLQKQNSGPA</sequence>
<dbReference type="Gramene" id="KMS93685">
    <property type="protein sequence ID" value="KMS93685"/>
    <property type="gene ID" value="BVRB_028990"/>
</dbReference>
<keyword evidence="1" id="KW-0812">Transmembrane</keyword>
<keyword evidence="3" id="KW-1185">Reference proteome</keyword>
<keyword evidence="1" id="KW-1133">Transmembrane helix</keyword>
<gene>
    <name evidence="2" type="ORF">BVRB_028990</name>
</gene>
<proteinExistence type="predicted"/>
<evidence type="ECO:0000256" key="1">
    <source>
        <dbReference type="SAM" id="Phobius"/>
    </source>
</evidence>
<dbReference type="Proteomes" id="UP000035740">
    <property type="component" value="Unassembled WGS sequence"/>
</dbReference>
<accession>A0A0J8DSH3</accession>
<protein>
    <submittedName>
        <fullName evidence="2">Uncharacterized protein</fullName>
    </submittedName>
</protein>
<reference evidence="2 3" key="1">
    <citation type="journal article" date="2014" name="Nature">
        <title>The genome of the recently domesticated crop plant sugar beet (Beta vulgaris).</title>
        <authorList>
            <person name="Dohm J.C."/>
            <person name="Minoche A.E."/>
            <person name="Holtgrawe D."/>
            <person name="Capella-Gutierrez S."/>
            <person name="Zakrzewski F."/>
            <person name="Tafer H."/>
            <person name="Rupp O."/>
            <person name="Sorensen T.R."/>
            <person name="Stracke R."/>
            <person name="Reinhardt R."/>
            <person name="Goesmann A."/>
            <person name="Kraft T."/>
            <person name="Schulz B."/>
            <person name="Stadler P.F."/>
            <person name="Schmidt T."/>
            <person name="Gabaldon T."/>
            <person name="Lehrach H."/>
            <person name="Weisshaar B."/>
            <person name="Himmelbauer H."/>
        </authorList>
    </citation>
    <scope>NUCLEOTIDE SEQUENCE [LARGE SCALE GENOMIC DNA]</scope>
    <source>
        <tissue evidence="2">Taproot</tissue>
    </source>
</reference>
<organism evidence="2 3">
    <name type="scientific">Beta vulgaris subsp. vulgaris</name>
    <name type="common">Beet</name>
    <dbReference type="NCBI Taxonomy" id="3555"/>
    <lineage>
        <taxon>Eukaryota</taxon>
        <taxon>Viridiplantae</taxon>
        <taxon>Streptophyta</taxon>
        <taxon>Embryophyta</taxon>
        <taxon>Tracheophyta</taxon>
        <taxon>Spermatophyta</taxon>
        <taxon>Magnoliopsida</taxon>
        <taxon>eudicotyledons</taxon>
        <taxon>Gunneridae</taxon>
        <taxon>Pentapetalae</taxon>
        <taxon>Caryophyllales</taxon>
        <taxon>Chenopodiaceae</taxon>
        <taxon>Betoideae</taxon>
        <taxon>Beta</taxon>
    </lineage>
</organism>